<sequence>MTRYYMHQIKMLLCLVTFVFIVAWIMETSLAEGRGDYPLNDIGRSRRRVDIGGDMKTLGTLAGLLPKGLVPPSAPSPDIN</sequence>
<reference evidence="2 3" key="1">
    <citation type="submission" date="2019-04" db="EMBL/GenBank/DDBJ databases">
        <title>An improved genome assembly and genetic linkage map for asparagus bean, Vigna unguiculata ssp. sesquipedialis.</title>
        <authorList>
            <person name="Xia Q."/>
            <person name="Zhang R."/>
            <person name="Dong Y."/>
        </authorList>
    </citation>
    <scope>NUCLEOTIDE SEQUENCE [LARGE SCALE GENOMIC DNA]</scope>
    <source>
        <tissue evidence="2">Leaf</tissue>
    </source>
</reference>
<gene>
    <name evidence="2" type="ORF">DEO72_LG10g886</name>
</gene>
<feature type="chain" id="PRO_5020026115" evidence="1">
    <location>
        <begin position="32"/>
        <end position="80"/>
    </location>
</feature>
<accession>A0A4D6NBX3</accession>
<evidence type="ECO:0000313" key="3">
    <source>
        <dbReference type="Proteomes" id="UP000501690"/>
    </source>
</evidence>
<organism evidence="2 3">
    <name type="scientific">Vigna unguiculata</name>
    <name type="common">Cowpea</name>
    <dbReference type="NCBI Taxonomy" id="3917"/>
    <lineage>
        <taxon>Eukaryota</taxon>
        <taxon>Viridiplantae</taxon>
        <taxon>Streptophyta</taxon>
        <taxon>Embryophyta</taxon>
        <taxon>Tracheophyta</taxon>
        <taxon>Spermatophyta</taxon>
        <taxon>Magnoliopsida</taxon>
        <taxon>eudicotyledons</taxon>
        <taxon>Gunneridae</taxon>
        <taxon>Pentapetalae</taxon>
        <taxon>rosids</taxon>
        <taxon>fabids</taxon>
        <taxon>Fabales</taxon>
        <taxon>Fabaceae</taxon>
        <taxon>Papilionoideae</taxon>
        <taxon>50 kb inversion clade</taxon>
        <taxon>NPAAA clade</taxon>
        <taxon>indigoferoid/millettioid clade</taxon>
        <taxon>Phaseoleae</taxon>
        <taxon>Vigna</taxon>
    </lineage>
</organism>
<dbReference type="EMBL" id="CP039354">
    <property type="protein sequence ID" value="QCE09665.1"/>
    <property type="molecule type" value="Genomic_DNA"/>
</dbReference>
<feature type="signal peptide" evidence="1">
    <location>
        <begin position="1"/>
        <end position="31"/>
    </location>
</feature>
<name>A0A4D6NBX3_VIGUN</name>
<protein>
    <submittedName>
        <fullName evidence="2">Uncharacterized protein</fullName>
    </submittedName>
</protein>
<keyword evidence="3" id="KW-1185">Reference proteome</keyword>
<keyword evidence="1" id="KW-0732">Signal</keyword>
<dbReference type="AlphaFoldDB" id="A0A4D6NBX3"/>
<evidence type="ECO:0000313" key="2">
    <source>
        <dbReference type="EMBL" id="QCE09665.1"/>
    </source>
</evidence>
<dbReference type="Proteomes" id="UP000501690">
    <property type="component" value="Linkage Group LG10"/>
</dbReference>
<proteinExistence type="predicted"/>
<evidence type="ECO:0000256" key="1">
    <source>
        <dbReference type="SAM" id="SignalP"/>
    </source>
</evidence>